<dbReference type="AlphaFoldDB" id="A0A315EPY1"/>
<evidence type="ECO:0000256" key="1">
    <source>
        <dbReference type="SAM" id="MobiDB-lite"/>
    </source>
</evidence>
<dbReference type="PROSITE" id="PS51782">
    <property type="entry name" value="LYSM"/>
    <property type="match status" value="1"/>
</dbReference>
<evidence type="ECO:0000259" key="2">
    <source>
        <dbReference type="PROSITE" id="PS51782"/>
    </source>
</evidence>
<dbReference type="RefSeq" id="WP_108401801.1">
    <property type="nucleotide sequence ID" value="NZ_NESP01000001.1"/>
</dbReference>
<dbReference type="InterPro" id="IPR018392">
    <property type="entry name" value="LysM"/>
</dbReference>
<proteinExistence type="predicted"/>
<protein>
    <recommendedName>
        <fullName evidence="2">LysM domain-containing protein</fullName>
    </recommendedName>
</protein>
<dbReference type="SMART" id="SM00257">
    <property type="entry name" value="LysM"/>
    <property type="match status" value="1"/>
</dbReference>
<evidence type="ECO:0000313" key="4">
    <source>
        <dbReference type="Proteomes" id="UP000251341"/>
    </source>
</evidence>
<dbReference type="Gene3D" id="3.10.350.10">
    <property type="entry name" value="LysM domain"/>
    <property type="match status" value="1"/>
</dbReference>
<comment type="caution">
    <text evidence="3">The sequence shown here is derived from an EMBL/GenBank/DDBJ whole genome shotgun (WGS) entry which is preliminary data.</text>
</comment>
<dbReference type="EMBL" id="NESP01000001">
    <property type="protein sequence ID" value="PUE58888.1"/>
    <property type="molecule type" value="Genomic_DNA"/>
</dbReference>
<gene>
    <name evidence="3" type="ORF">B9Z44_04340</name>
</gene>
<sequence>MTNPSSHTAARGDTLGGIARFYKKTVQELVDINQIKNPNVLYIGQVIYLEPPLPPKDTLQVMFMDKLRHPIEGIAAKLKLDGKEHLCQSNACGLLPELELAKLGAEVEVWVQNARQEWKKVGLTIASQGQQWMNMVSPSIKITHQLAPHDPEAAKKKHAPAHAADKPHDGKAKGTPVKAGSPVHKNTSAAHNTIELSVDIPQDLIEYFKGYKDESITEEDWKKAAFQLACDINVLKAFAKVESGGRNAYWQLRKDGNVHVPYILYERHKFSRLTKHQYDKVNPDVSWPQAYVRAKKKIGGKTVSSIGMNNEQVQAYLGDENPHAYTHDNRVDEEQDTYNGNTYLRLLNAYRLDKDEALKACSWGKFQIMGENHKICDRPDLTEFVKVMCSGEKGQLALLTAFIEKKPAAPILDAHKKTIGRHKTLHQAVKDKDWRMMAYNYNGPGYEADNYHVRLEAAYNEYKKAGV</sequence>
<name>A0A315EPY1_9BURK</name>
<feature type="region of interest" description="Disordered" evidence="1">
    <location>
        <begin position="149"/>
        <end position="186"/>
    </location>
</feature>
<dbReference type="CDD" id="cd00118">
    <property type="entry name" value="LysM"/>
    <property type="match status" value="1"/>
</dbReference>
<evidence type="ECO:0000313" key="3">
    <source>
        <dbReference type="EMBL" id="PUE58888.1"/>
    </source>
</evidence>
<organism evidence="3 4">
    <name type="scientific">Limnohabitans curvus</name>
    <dbReference type="NCBI Taxonomy" id="323423"/>
    <lineage>
        <taxon>Bacteria</taxon>
        <taxon>Pseudomonadati</taxon>
        <taxon>Pseudomonadota</taxon>
        <taxon>Betaproteobacteria</taxon>
        <taxon>Burkholderiales</taxon>
        <taxon>Comamonadaceae</taxon>
        <taxon>Limnohabitans</taxon>
    </lineage>
</organism>
<feature type="domain" description="LysM" evidence="2">
    <location>
        <begin position="5"/>
        <end position="49"/>
    </location>
</feature>
<dbReference type="Pfam" id="PF11860">
    <property type="entry name" value="Muramidase"/>
    <property type="match status" value="1"/>
</dbReference>
<accession>A0A315EPY1</accession>
<dbReference type="SUPFAM" id="SSF54106">
    <property type="entry name" value="LysM domain"/>
    <property type="match status" value="1"/>
</dbReference>
<keyword evidence="4" id="KW-1185">Reference proteome</keyword>
<feature type="compositionally biased region" description="Basic and acidic residues" evidence="1">
    <location>
        <begin position="163"/>
        <end position="172"/>
    </location>
</feature>
<reference evidence="3 4" key="1">
    <citation type="submission" date="2017-04" db="EMBL/GenBank/DDBJ databases">
        <title>Unexpected and diverse lifestyles within the genus Limnohabitans.</title>
        <authorList>
            <person name="Kasalicky V."/>
            <person name="Mehrshad M."/>
            <person name="Andrei S.-A."/>
            <person name="Salcher M."/>
            <person name="Kratochvilova H."/>
            <person name="Simek K."/>
            <person name="Ghai R."/>
        </authorList>
    </citation>
    <scope>NUCLEOTIDE SEQUENCE [LARGE SCALE GENOMIC DNA]</scope>
    <source>
        <strain evidence="3 4">MWH-C5</strain>
    </source>
</reference>
<dbReference type="InterPro" id="IPR036779">
    <property type="entry name" value="LysM_dom_sf"/>
</dbReference>
<dbReference type="InterPro" id="IPR024408">
    <property type="entry name" value="Muramidase"/>
</dbReference>
<dbReference type="Proteomes" id="UP000251341">
    <property type="component" value="Unassembled WGS sequence"/>
</dbReference>
<dbReference type="Pfam" id="PF01476">
    <property type="entry name" value="LysM"/>
    <property type="match status" value="1"/>
</dbReference>